<keyword evidence="3" id="KW-1185">Reference proteome</keyword>
<sequence>MILYFVLLFFVEGYDKSDAEKLLKKIWSEVPGLAENKLDDYIHHLFEYTNCEGEVKNRTDFIKIILETSKSLKIDYVDEVGIIVKSYRHTKGKSYPEYSTQPYLLFDVKIAGFSGSFGFSARKKEGGFLPELVLDKVINYNCDPARAENQVKFQNYAYFITASKLLNKIARSDDSSKYIRDDFTLYSCPEKPNDKPIESFKWLLQNTKGDLRILDLKKITKQKWESGTLLRVTMEYQKGWYGQYTNNLMVTTASEITC</sequence>
<keyword evidence="1" id="KW-0732">Signal</keyword>
<protein>
    <submittedName>
        <fullName evidence="2">Uncharacterized protein</fullName>
    </submittedName>
</protein>
<feature type="signal peptide" evidence="1">
    <location>
        <begin position="1"/>
        <end position="19"/>
    </location>
</feature>
<name>A0A9P1IS00_9PELO</name>
<accession>A0A9P1IS00</accession>
<dbReference type="EMBL" id="CANHGI010000004">
    <property type="protein sequence ID" value="CAI5449264.1"/>
    <property type="molecule type" value="Genomic_DNA"/>
</dbReference>
<gene>
    <name evidence="2" type="ORF">CAMP_LOCUS11901</name>
</gene>
<organism evidence="2 3">
    <name type="scientific">Caenorhabditis angaria</name>
    <dbReference type="NCBI Taxonomy" id="860376"/>
    <lineage>
        <taxon>Eukaryota</taxon>
        <taxon>Metazoa</taxon>
        <taxon>Ecdysozoa</taxon>
        <taxon>Nematoda</taxon>
        <taxon>Chromadorea</taxon>
        <taxon>Rhabditida</taxon>
        <taxon>Rhabditina</taxon>
        <taxon>Rhabditomorpha</taxon>
        <taxon>Rhabditoidea</taxon>
        <taxon>Rhabditidae</taxon>
        <taxon>Peloderinae</taxon>
        <taxon>Caenorhabditis</taxon>
    </lineage>
</organism>
<feature type="chain" id="PRO_5040352310" evidence="1">
    <location>
        <begin position="20"/>
        <end position="258"/>
    </location>
</feature>
<dbReference type="Proteomes" id="UP001152747">
    <property type="component" value="Unassembled WGS sequence"/>
</dbReference>
<reference evidence="2" key="1">
    <citation type="submission" date="2022-11" db="EMBL/GenBank/DDBJ databases">
        <authorList>
            <person name="Kikuchi T."/>
        </authorList>
    </citation>
    <scope>NUCLEOTIDE SEQUENCE</scope>
    <source>
        <strain evidence="2">PS1010</strain>
    </source>
</reference>
<evidence type="ECO:0000313" key="2">
    <source>
        <dbReference type="EMBL" id="CAI5449264.1"/>
    </source>
</evidence>
<evidence type="ECO:0000313" key="3">
    <source>
        <dbReference type="Proteomes" id="UP001152747"/>
    </source>
</evidence>
<proteinExistence type="predicted"/>
<evidence type="ECO:0000256" key="1">
    <source>
        <dbReference type="SAM" id="SignalP"/>
    </source>
</evidence>
<dbReference type="AlphaFoldDB" id="A0A9P1IS00"/>
<comment type="caution">
    <text evidence="2">The sequence shown here is derived from an EMBL/GenBank/DDBJ whole genome shotgun (WGS) entry which is preliminary data.</text>
</comment>